<dbReference type="Pfam" id="PF08000">
    <property type="entry name" value="bPH_1"/>
    <property type="match status" value="1"/>
</dbReference>
<dbReference type="CDD" id="cd13225">
    <property type="entry name" value="PH-like_bacteria"/>
    <property type="match status" value="1"/>
</dbReference>
<keyword evidence="3" id="KW-1185">Reference proteome</keyword>
<comment type="caution">
    <text evidence="2">The sequence shown here is derived from an EMBL/GenBank/DDBJ whole genome shotgun (WGS) entry which is preliminary data.</text>
</comment>
<reference evidence="2 3" key="1">
    <citation type="journal article" date="2020" name="Syst. Appl. Microbiol.">
        <title>Alienimonas chondri sp. nov., a novel planctomycete isolated from the biofilm of the red alga Chondrus crispus.</title>
        <authorList>
            <person name="Vitorino I."/>
            <person name="Albuquerque L."/>
            <person name="Wiegand S."/>
            <person name="Kallscheuer N."/>
            <person name="da Costa M.S."/>
            <person name="Lobo-da-Cunha A."/>
            <person name="Jogler C."/>
            <person name="Lage O.M."/>
        </authorList>
    </citation>
    <scope>NUCLEOTIDE SEQUENCE [LARGE SCALE GENOMIC DNA]</scope>
    <source>
        <strain evidence="2 3">LzC2</strain>
    </source>
</reference>
<dbReference type="EMBL" id="WTPX01000062">
    <property type="protein sequence ID" value="NNJ26121.1"/>
    <property type="molecule type" value="Genomic_DNA"/>
</dbReference>
<evidence type="ECO:0000259" key="1">
    <source>
        <dbReference type="Pfam" id="PF08000"/>
    </source>
</evidence>
<dbReference type="Proteomes" id="UP000609651">
    <property type="component" value="Unassembled WGS sequence"/>
</dbReference>
<feature type="domain" description="Bacterial Pleckstrin homology" evidence="1">
    <location>
        <begin position="2"/>
        <end position="123"/>
    </location>
</feature>
<dbReference type="SUPFAM" id="SSF50729">
    <property type="entry name" value="PH domain-like"/>
    <property type="match status" value="1"/>
</dbReference>
<accession>A0ABX1VFB5</accession>
<evidence type="ECO:0000313" key="2">
    <source>
        <dbReference type="EMBL" id="NNJ26121.1"/>
    </source>
</evidence>
<dbReference type="PANTHER" id="PTHR35796:SF3">
    <property type="entry name" value="BHLH DOMAIN-CONTAINING PROTEIN"/>
    <property type="match status" value="1"/>
</dbReference>
<dbReference type="PANTHER" id="PTHR35796">
    <property type="entry name" value="HYPOTHETICAL CYTOSOLIC PROTEIN"/>
    <property type="match status" value="1"/>
</dbReference>
<dbReference type="RefSeq" id="WP_171186820.1">
    <property type="nucleotide sequence ID" value="NZ_WTPX01000062.1"/>
</dbReference>
<evidence type="ECO:0000313" key="3">
    <source>
        <dbReference type="Proteomes" id="UP000609651"/>
    </source>
</evidence>
<sequence length="124" mass="13942">MGLFSTLLGHAGEADTEAIEAEFESLLAPEERVEKAFKLVRDLIVFTDRRVVLVDKQGVTGKKREYLSLPYKQITRFSVETAGRADLDSDVKVWARGSIDPFVWKFPKGDVIHDVARLLATHVL</sequence>
<protein>
    <recommendedName>
        <fullName evidence="1">Bacterial Pleckstrin homology domain-containing protein</fullName>
    </recommendedName>
</protein>
<dbReference type="Gene3D" id="2.30.29.50">
    <property type="entry name" value="Bacterial Pleckstrin homology domain"/>
    <property type="match status" value="1"/>
</dbReference>
<name>A0ABX1VFB5_9PLAN</name>
<proteinExistence type="predicted"/>
<organism evidence="2 3">
    <name type="scientific">Alienimonas chondri</name>
    <dbReference type="NCBI Taxonomy" id="2681879"/>
    <lineage>
        <taxon>Bacteria</taxon>
        <taxon>Pseudomonadati</taxon>
        <taxon>Planctomycetota</taxon>
        <taxon>Planctomycetia</taxon>
        <taxon>Planctomycetales</taxon>
        <taxon>Planctomycetaceae</taxon>
        <taxon>Alienimonas</taxon>
    </lineage>
</organism>
<dbReference type="InterPro" id="IPR012544">
    <property type="entry name" value="PHb"/>
</dbReference>
<dbReference type="InterPro" id="IPR037063">
    <property type="entry name" value="PHb_sf"/>
</dbReference>
<gene>
    <name evidence="2" type="ORF">LzC2_22010</name>
</gene>